<proteinExistence type="predicted"/>
<comment type="caution">
    <text evidence="1">The sequence shown here is derived from an EMBL/GenBank/DDBJ whole genome shotgun (WGS) entry which is preliminary data.</text>
</comment>
<sequence length="30" mass="3493">MAAPADEMQHLTETRFRRRPTAIIFLSHVP</sequence>
<accession>A0A329BG59</accession>
<name>A0A329BG59_9BURK</name>
<dbReference type="EMBL" id="QLTK01000052">
    <property type="protein sequence ID" value="RAS15839.1"/>
    <property type="molecule type" value="Genomic_DNA"/>
</dbReference>
<organism evidence="1 2">
    <name type="scientific">Paraburkholderia bryophila</name>
    <dbReference type="NCBI Taxonomy" id="420952"/>
    <lineage>
        <taxon>Bacteria</taxon>
        <taxon>Pseudomonadati</taxon>
        <taxon>Pseudomonadota</taxon>
        <taxon>Betaproteobacteria</taxon>
        <taxon>Burkholderiales</taxon>
        <taxon>Burkholderiaceae</taxon>
        <taxon>Paraburkholderia</taxon>
    </lineage>
</organism>
<dbReference type="AlphaFoldDB" id="A0A329BG59"/>
<gene>
    <name evidence="1" type="ORF">BX591_15221</name>
</gene>
<evidence type="ECO:0000313" key="2">
    <source>
        <dbReference type="Proteomes" id="UP000248918"/>
    </source>
</evidence>
<evidence type="ECO:0000313" key="1">
    <source>
        <dbReference type="EMBL" id="RAS15839.1"/>
    </source>
</evidence>
<reference evidence="1 2" key="1">
    <citation type="submission" date="2018-06" db="EMBL/GenBank/DDBJ databases">
        <title>Genomic Encyclopedia of Type Strains, Phase III (KMG-III): the genomes of soil and plant-associated and newly described type strains.</title>
        <authorList>
            <person name="Whitman W."/>
        </authorList>
    </citation>
    <scope>NUCLEOTIDE SEQUENCE [LARGE SCALE GENOMIC DNA]</scope>
    <source>
        <strain evidence="1 2">LMG 23644</strain>
    </source>
</reference>
<protein>
    <submittedName>
        <fullName evidence="1">Uncharacterized protein</fullName>
    </submittedName>
</protein>
<dbReference type="Proteomes" id="UP000248918">
    <property type="component" value="Unassembled WGS sequence"/>
</dbReference>